<dbReference type="RefSeq" id="WP_168621818.1">
    <property type="nucleotide sequence ID" value="NZ_JAAZQQ010000001.1"/>
</dbReference>
<evidence type="ECO:0000313" key="3">
    <source>
        <dbReference type="Proteomes" id="UP000526408"/>
    </source>
</evidence>
<evidence type="ECO:0008006" key="4">
    <source>
        <dbReference type="Google" id="ProtNLM"/>
    </source>
</evidence>
<proteinExistence type="predicted"/>
<organism evidence="2 3">
    <name type="scientific">Roseicyclus persicicus</name>
    <dbReference type="NCBI Taxonomy" id="2650661"/>
    <lineage>
        <taxon>Bacteria</taxon>
        <taxon>Pseudomonadati</taxon>
        <taxon>Pseudomonadota</taxon>
        <taxon>Alphaproteobacteria</taxon>
        <taxon>Rhodobacterales</taxon>
        <taxon>Roseobacteraceae</taxon>
        <taxon>Roseicyclus</taxon>
    </lineage>
</organism>
<keyword evidence="1" id="KW-0732">Signal</keyword>
<protein>
    <recommendedName>
        <fullName evidence="4">AAA+ family ATPase</fullName>
    </recommendedName>
</protein>
<feature type="signal peptide" evidence="1">
    <location>
        <begin position="1"/>
        <end position="19"/>
    </location>
</feature>
<dbReference type="AlphaFoldDB" id="A0A7X6GW37"/>
<name>A0A7X6GW37_9RHOB</name>
<reference evidence="2 3" key="1">
    <citation type="submission" date="2020-04" db="EMBL/GenBank/DDBJ databases">
        <authorList>
            <person name="Yoon J."/>
        </authorList>
    </citation>
    <scope>NUCLEOTIDE SEQUENCE [LARGE SCALE GENOMIC DNA]</scope>
    <source>
        <strain evidence="2 3">KMU-115</strain>
    </source>
</reference>
<accession>A0A7X6GW37</accession>
<dbReference type="Proteomes" id="UP000526408">
    <property type="component" value="Unassembled WGS sequence"/>
</dbReference>
<evidence type="ECO:0000313" key="2">
    <source>
        <dbReference type="EMBL" id="NKX43449.1"/>
    </source>
</evidence>
<sequence>MRKVILVAALLGLATPAAAQEEGEGLRDGLDLLGEGTRMILEGLMDEMRPLLEEARPFFEEEVLPMIDRLGELVDDLSYYELPERLPNGDIMIRRAPDAPAWGQEPLPEVGEGGEVEL</sequence>
<comment type="caution">
    <text evidence="2">The sequence shown here is derived from an EMBL/GenBank/DDBJ whole genome shotgun (WGS) entry which is preliminary data.</text>
</comment>
<gene>
    <name evidence="2" type="ORF">HCU73_02515</name>
</gene>
<feature type="chain" id="PRO_5030628121" description="AAA+ family ATPase" evidence="1">
    <location>
        <begin position="20"/>
        <end position="118"/>
    </location>
</feature>
<dbReference type="EMBL" id="JAAZQQ010000001">
    <property type="protein sequence ID" value="NKX43449.1"/>
    <property type="molecule type" value="Genomic_DNA"/>
</dbReference>
<keyword evidence="3" id="KW-1185">Reference proteome</keyword>
<evidence type="ECO:0000256" key="1">
    <source>
        <dbReference type="SAM" id="SignalP"/>
    </source>
</evidence>